<organism evidence="1 2">
    <name type="scientific">Coniosporium uncinatum</name>
    <dbReference type="NCBI Taxonomy" id="93489"/>
    <lineage>
        <taxon>Eukaryota</taxon>
        <taxon>Fungi</taxon>
        <taxon>Dikarya</taxon>
        <taxon>Ascomycota</taxon>
        <taxon>Pezizomycotina</taxon>
        <taxon>Dothideomycetes</taxon>
        <taxon>Dothideomycetes incertae sedis</taxon>
        <taxon>Coniosporium</taxon>
    </lineage>
</organism>
<sequence>MKDIQNAVLECVEVSISELKKANSGVDMEEWTLDSALHRNFDTIVRRQLDPVWHRTSFRTRQIVRDLTLLRTILHAVLTFDSVSFNKYLDTVLAASQPPPNSTRQNQSPWLFLDSAETLFDKARRRVYTGKLNDREINGGAGAVPDSLHPVLEELPKWALLGEVLEEIERDVYFNPPVQDDSNGTILIMCGDQGTCRQIREYLQTMHVHEEVEDEEEDTGVKPSGAFMMRRKLRNYLGWKRDFAK</sequence>
<gene>
    <name evidence="1" type="ORF">LTS18_001834</name>
</gene>
<comment type="caution">
    <text evidence="1">The sequence shown here is derived from an EMBL/GenBank/DDBJ whole genome shotgun (WGS) entry which is preliminary data.</text>
</comment>
<evidence type="ECO:0000313" key="2">
    <source>
        <dbReference type="Proteomes" id="UP001186974"/>
    </source>
</evidence>
<reference evidence="1" key="1">
    <citation type="submission" date="2024-09" db="EMBL/GenBank/DDBJ databases">
        <title>Black Yeasts Isolated from many extreme environments.</title>
        <authorList>
            <person name="Coleine C."/>
            <person name="Stajich J.E."/>
            <person name="Selbmann L."/>
        </authorList>
    </citation>
    <scope>NUCLEOTIDE SEQUENCE</scope>
    <source>
        <strain evidence="1">CCFEE 5737</strain>
    </source>
</reference>
<name>A0ACC3DEK3_9PEZI</name>
<feature type="non-terminal residue" evidence="1">
    <location>
        <position position="245"/>
    </location>
</feature>
<evidence type="ECO:0000313" key="1">
    <source>
        <dbReference type="EMBL" id="KAK3066302.1"/>
    </source>
</evidence>
<proteinExistence type="predicted"/>
<dbReference type="Proteomes" id="UP001186974">
    <property type="component" value="Unassembled WGS sequence"/>
</dbReference>
<accession>A0ACC3DEK3</accession>
<keyword evidence="2" id="KW-1185">Reference proteome</keyword>
<protein>
    <submittedName>
        <fullName evidence="1">Uncharacterized protein</fullName>
    </submittedName>
</protein>
<dbReference type="EMBL" id="JAWDJW010005904">
    <property type="protein sequence ID" value="KAK3066302.1"/>
    <property type="molecule type" value="Genomic_DNA"/>
</dbReference>